<dbReference type="EMBL" id="JARJCN010000180">
    <property type="protein sequence ID" value="KAJ7065130.1"/>
    <property type="molecule type" value="Genomic_DNA"/>
</dbReference>
<feature type="region of interest" description="Disordered" evidence="1">
    <location>
        <begin position="280"/>
        <end position="302"/>
    </location>
</feature>
<organism evidence="2 3">
    <name type="scientific">Mycena belliarum</name>
    <dbReference type="NCBI Taxonomy" id="1033014"/>
    <lineage>
        <taxon>Eukaryota</taxon>
        <taxon>Fungi</taxon>
        <taxon>Dikarya</taxon>
        <taxon>Basidiomycota</taxon>
        <taxon>Agaricomycotina</taxon>
        <taxon>Agaricomycetes</taxon>
        <taxon>Agaricomycetidae</taxon>
        <taxon>Agaricales</taxon>
        <taxon>Marasmiineae</taxon>
        <taxon>Mycenaceae</taxon>
        <taxon>Mycena</taxon>
    </lineage>
</organism>
<evidence type="ECO:0008006" key="4">
    <source>
        <dbReference type="Google" id="ProtNLM"/>
    </source>
</evidence>
<sequence>MSSSVKPKIAVVESHSNKLPTLHEGEISPLAANDFEISCLNYFAAKDIAADRQVAVILGCFRSQAVNNWTRPAVSRTRLIALTFAAFMAEFRTKFLRPHWEKTTRAQVLGSRMPENESFSDWATNVEALHSLLIGTSAELDMNQLRYTLEAGMLPTLATLYGADDTAPAIEKDKFDDWRAAVVVIDERRSFALEENRKAIERELNLQKRKAPEASDDRPYKEKKVFGEGRKGSSSKPASTASATSSTSSGRRCPVLTADERKWLDKYEGCNKCRTFFAGHEHADCPNDFPAAEGYKPRTEAD</sequence>
<evidence type="ECO:0000313" key="2">
    <source>
        <dbReference type="EMBL" id="KAJ7065130.1"/>
    </source>
</evidence>
<feature type="compositionally biased region" description="Low complexity" evidence="1">
    <location>
        <begin position="234"/>
        <end position="249"/>
    </location>
</feature>
<gene>
    <name evidence="2" type="ORF">B0H15DRAFT_794599</name>
</gene>
<feature type="non-terminal residue" evidence="2">
    <location>
        <position position="302"/>
    </location>
</feature>
<evidence type="ECO:0000256" key="1">
    <source>
        <dbReference type="SAM" id="MobiDB-lite"/>
    </source>
</evidence>
<dbReference type="AlphaFoldDB" id="A0AAD6TMT1"/>
<dbReference type="Proteomes" id="UP001222325">
    <property type="component" value="Unassembled WGS sequence"/>
</dbReference>
<accession>A0AAD6TMT1</accession>
<comment type="caution">
    <text evidence="2">The sequence shown here is derived from an EMBL/GenBank/DDBJ whole genome shotgun (WGS) entry which is preliminary data.</text>
</comment>
<evidence type="ECO:0000313" key="3">
    <source>
        <dbReference type="Proteomes" id="UP001222325"/>
    </source>
</evidence>
<feature type="compositionally biased region" description="Basic and acidic residues" evidence="1">
    <location>
        <begin position="208"/>
        <end position="231"/>
    </location>
</feature>
<protein>
    <recommendedName>
        <fullName evidence="4">Gag protein</fullName>
    </recommendedName>
</protein>
<reference evidence="2" key="1">
    <citation type="submission" date="2023-03" db="EMBL/GenBank/DDBJ databases">
        <title>Massive genome expansion in bonnet fungi (Mycena s.s.) driven by repeated elements and novel gene families across ecological guilds.</title>
        <authorList>
            <consortium name="Lawrence Berkeley National Laboratory"/>
            <person name="Harder C.B."/>
            <person name="Miyauchi S."/>
            <person name="Viragh M."/>
            <person name="Kuo A."/>
            <person name="Thoen E."/>
            <person name="Andreopoulos B."/>
            <person name="Lu D."/>
            <person name="Skrede I."/>
            <person name="Drula E."/>
            <person name="Henrissat B."/>
            <person name="Morin E."/>
            <person name="Kohler A."/>
            <person name="Barry K."/>
            <person name="LaButti K."/>
            <person name="Morin E."/>
            <person name="Salamov A."/>
            <person name="Lipzen A."/>
            <person name="Mereny Z."/>
            <person name="Hegedus B."/>
            <person name="Baldrian P."/>
            <person name="Stursova M."/>
            <person name="Weitz H."/>
            <person name="Taylor A."/>
            <person name="Grigoriev I.V."/>
            <person name="Nagy L.G."/>
            <person name="Martin F."/>
            <person name="Kauserud H."/>
        </authorList>
    </citation>
    <scope>NUCLEOTIDE SEQUENCE</scope>
    <source>
        <strain evidence="2">CBHHK173m</strain>
    </source>
</reference>
<keyword evidence="3" id="KW-1185">Reference proteome</keyword>
<name>A0AAD6TMT1_9AGAR</name>
<feature type="region of interest" description="Disordered" evidence="1">
    <location>
        <begin position="208"/>
        <end position="252"/>
    </location>
</feature>
<proteinExistence type="predicted"/>